<dbReference type="GO" id="GO:0042602">
    <property type="term" value="F:riboflavin reductase (NADPH) activity"/>
    <property type="evidence" value="ECO:0007669"/>
    <property type="project" value="TreeGrafter"/>
</dbReference>
<dbReference type="PANTHER" id="PTHR30466:SF1">
    <property type="entry name" value="FMN REDUCTASE (NADH) RUTF"/>
    <property type="match status" value="1"/>
</dbReference>
<evidence type="ECO:0000256" key="1">
    <source>
        <dbReference type="ARBA" id="ARBA00023002"/>
    </source>
</evidence>
<gene>
    <name evidence="3" type="ORF">FVF58_41360</name>
</gene>
<organism evidence="3 4">
    <name type="scientific">Paraburkholderia panacisoli</name>
    <dbReference type="NCBI Taxonomy" id="2603818"/>
    <lineage>
        <taxon>Bacteria</taxon>
        <taxon>Pseudomonadati</taxon>
        <taxon>Pseudomonadota</taxon>
        <taxon>Betaproteobacteria</taxon>
        <taxon>Burkholderiales</taxon>
        <taxon>Burkholderiaceae</taxon>
        <taxon>Paraburkholderia</taxon>
    </lineage>
</organism>
<accession>A0A5B0G8P9</accession>
<evidence type="ECO:0000259" key="2">
    <source>
        <dbReference type="SMART" id="SM00903"/>
    </source>
</evidence>
<dbReference type="Gene3D" id="2.30.110.10">
    <property type="entry name" value="Electron Transport, Fmn-binding Protein, Chain A"/>
    <property type="match status" value="1"/>
</dbReference>
<dbReference type="AlphaFoldDB" id="A0A5B0G8P9"/>
<protein>
    <submittedName>
        <fullName evidence="3">Flavin reductase</fullName>
    </submittedName>
</protein>
<dbReference type="Pfam" id="PF01613">
    <property type="entry name" value="Flavin_Reduct"/>
    <property type="match status" value="1"/>
</dbReference>
<evidence type="ECO:0000313" key="3">
    <source>
        <dbReference type="EMBL" id="KAA0999726.1"/>
    </source>
</evidence>
<dbReference type="InterPro" id="IPR050268">
    <property type="entry name" value="NADH-dep_flavin_reductase"/>
</dbReference>
<dbReference type="InterPro" id="IPR012349">
    <property type="entry name" value="Split_barrel_FMN-bd"/>
</dbReference>
<keyword evidence="4" id="KW-1185">Reference proteome</keyword>
<evidence type="ECO:0000313" key="4">
    <source>
        <dbReference type="Proteomes" id="UP000325273"/>
    </source>
</evidence>
<proteinExistence type="predicted"/>
<dbReference type="Proteomes" id="UP000325273">
    <property type="component" value="Unassembled WGS sequence"/>
</dbReference>
<dbReference type="GO" id="GO:0010181">
    <property type="term" value="F:FMN binding"/>
    <property type="evidence" value="ECO:0007669"/>
    <property type="project" value="InterPro"/>
</dbReference>
<dbReference type="GO" id="GO:0006208">
    <property type="term" value="P:pyrimidine nucleobase catabolic process"/>
    <property type="evidence" value="ECO:0007669"/>
    <property type="project" value="TreeGrafter"/>
</dbReference>
<reference evidence="3 4" key="1">
    <citation type="submission" date="2019-08" db="EMBL/GenBank/DDBJ databases">
        <title>Paraburkholderia sp. DCY113.</title>
        <authorList>
            <person name="Kang J."/>
        </authorList>
    </citation>
    <scope>NUCLEOTIDE SEQUENCE [LARGE SCALE GENOMIC DNA]</scope>
    <source>
        <strain evidence="3 4">DCY113</strain>
    </source>
</reference>
<name>A0A5B0G8P9_9BURK</name>
<dbReference type="SUPFAM" id="SSF50475">
    <property type="entry name" value="FMN-binding split barrel"/>
    <property type="match status" value="1"/>
</dbReference>
<dbReference type="SMART" id="SM00903">
    <property type="entry name" value="Flavin_Reduct"/>
    <property type="match status" value="1"/>
</dbReference>
<dbReference type="EMBL" id="VTUZ01000047">
    <property type="protein sequence ID" value="KAA0999726.1"/>
    <property type="molecule type" value="Genomic_DNA"/>
</dbReference>
<sequence length="195" mass="20451">MATAMTTADSAVACDQTLDAGVDASLFRSGMRRLAASCTVIASRSGDVRAGLTATAICSVSAEPARLLVCVNRSVRAHAVIRESGLLSVNVLAGCQEDIAKRFAGMVINVVGDDRFRGAGTWRDGKLGIPILEDTLVSFGCRVLEEIPGGSHTVFLCDVIEVCCEKEETPPLVYFGGKFARLNQAEPDNSKGGAA</sequence>
<dbReference type="PANTHER" id="PTHR30466">
    <property type="entry name" value="FLAVIN REDUCTASE"/>
    <property type="match status" value="1"/>
</dbReference>
<feature type="domain" description="Flavin reductase like" evidence="2">
    <location>
        <begin position="31"/>
        <end position="181"/>
    </location>
</feature>
<keyword evidence="1" id="KW-0560">Oxidoreductase</keyword>
<comment type="caution">
    <text evidence="3">The sequence shown here is derived from an EMBL/GenBank/DDBJ whole genome shotgun (WGS) entry which is preliminary data.</text>
</comment>
<dbReference type="InterPro" id="IPR002563">
    <property type="entry name" value="Flavin_Rdtase-like_dom"/>
</dbReference>